<evidence type="ECO:0000313" key="3">
    <source>
        <dbReference type="Proteomes" id="UP001321473"/>
    </source>
</evidence>
<feature type="region of interest" description="Disordered" evidence="1">
    <location>
        <begin position="1"/>
        <end position="31"/>
    </location>
</feature>
<comment type="caution">
    <text evidence="2">The sequence shown here is derived from an EMBL/GenBank/DDBJ whole genome shotgun (WGS) entry which is preliminary data.</text>
</comment>
<keyword evidence="3" id="KW-1185">Reference proteome</keyword>
<feature type="compositionally biased region" description="Polar residues" evidence="1">
    <location>
        <begin position="8"/>
        <end position="17"/>
    </location>
</feature>
<dbReference type="AlphaFoldDB" id="A0AAQ4F1H9"/>
<evidence type="ECO:0000256" key="1">
    <source>
        <dbReference type="SAM" id="MobiDB-lite"/>
    </source>
</evidence>
<reference evidence="2 3" key="1">
    <citation type="journal article" date="2023" name="Arcadia Sci">
        <title>De novo assembly of a long-read Amblyomma americanum tick genome.</title>
        <authorList>
            <person name="Chou S."/>
            <person name="Poskanzer K.E."/>
            <person name="Rollins M."/>
            <person name="Thuy-Boun P.S."/>
        </authorList>
    </citation>
    <scope>NUCLEOTIDE SEQUENCE [LARGE SCALE GENOMIC DNA]</scope>
    <source>
        <strain evidence="2">F_SG_1</strain>
        <tissue evidence="2">Salivary glands</tissue>
    </source>
</reference>
<dbReference type="EMBL" id="JARKHS020008232">
    <property type="protein sequence ID" value="KAK8780947.1"/>
    <property type="molecule type" value="Genomic_DNA"/>
</dbReference>
<accession>A0AAQ4F1H9</accession>
<proteinExistence type="predicted"/>
<sequence length="121" mass="13112">MSMWLKASRQSDVTIADSSDSSPGSSSSSSLIRGHFPGIADAIFLDIGSLLQATVAMPACCCVPFCSRRGERDAHGKKVSCLDFPTNPGFKKMDCRNKERRGQGVPHKQAHKSGLKALCRW</sequence>
<dbReference type="Proteomes" id="UP001321473">
    <property type="component" value="Unassembled WGS sequence"/>
</dbReference>
<evidence type="ECO:0000313" key="2">
    <source>
        <dbReference type="EMBL" id="KAK8780947.1"/>
    </source>
</evidence>
<name>A0AAQ4F1H9_AMBAM</name>
<feature type="compositionally biased region" description="Low complexity" evidence="1">
    <location>
        <begin position="18"/>
        <end position="30"/>
    </location>
</feature>
<organism evidence="2 3">
    <name type="scientific">Amblyomma americanum</name>
    <name type="common">Lone star tick</name>
    <dbReference type="NCBI Taxonomy" id="6943"/>
    <lineage>
        <taxon>Eukaryota</taxon>
        <taxon>Metazoa</taxon>
        <taxon>Ecdysozoa</taxon>
        <taxon>Arthropoda</taxon>
        <taxon>Chelicerata</taxon>
        <taxon>Arachnida</taxon>
        <taxon>Acari</taxon>
        <taxon>Parasitiformes</taxon>
        <taxon>Ixodida</taxon>
        <taxon>Ixodoidea</taxon>
        <taxon>Ixodidae</taxon>
        <taxon>Amblyomminae</taxon>
        <taxon>Amblyomma</taxon>
    </lineage>
</organism>
<gene>
    <name evidence="2" type="ORF">V5799_017712</name>
</gene>
<protein>
    <submittedName>
        <fullName evidence="2">Uncharacterized protein</fullName>
    </submittedName>
</protein>